<dbReference type="EMBL" id="WTPW01001759">
    <property type="protein sequence ID" value="KAF0416193.1"/>
    <property type="molecule type" value="Genomic_DNA"/>
</dbReference>
<dbReference type="AlphaFoldDB" id="A0A8H3X5L8"/>
<gene>
    <name evidence="1" type="ORF">F8M41_007502</name>
</gene>
<dbReference type="Proteomes" id="UP000439903">
    <property type="component" value="Unassembled WGS sequence"/>
</dbReference>
<dbReference type="Gene3D" id="1.10.150.50">
    <property type="entry name" value="Transcription Factor, Ets-1"/>
    <property type="match status" value="1"/>
</dbReference>
<proteinExistence type="predicted"/>
<protein>
    <submittedName>
        <fullName evidence="1">Uncharacterized protein</fullName>
    </submittedName>
</protein>
<sequence length="147" mass="17093">MEAKQDISGPKLLKLTEEKLEDFGIPYGSAMRIADFTQKFDRKLRVFSDFTTKDDKKFGLNKYGVDEIYDLPPFKLEMVKIEDNNINFQWCLDDIKTRIDNMGPLIAHKEVVHSRYVDLILQESLQIAKQLTKKPIRLYGTSSFKSP</sequence>
<reference evidence="1 2" key="1">
    <citation type="journal article" date="2019" name="Environ. Microbiol.">
        <title>At the nexus of three kingdoms: the genome of the mycorrhizal fungus Gigaspora margarita provides insights into plant, endobacterial and fungal interactions.</title>
        <authorList>
            <person name="Venice F."/>
            <person name="Ghignone S."/>
            <person name="Salvioli di Fossalunga A."/>
            <person name="Amselem J."/>
            <person name="Novero M."/>
            <person name="Xianan X."/>
            <person name="Sedzielewska Toro K."/>
            <person name="Morin E."/>
            <person name="Lipzen A."/>
            <person name="Grigoriev I.V."/>
            <person name="Henrissat B."/>
            <person name="Martin F.M."/>
            <person name="Bonfante P."/>
        </authorList>
    </citation>
    <scope>NUCLEOTIDE SEQUENCE [LARGE SCALE GENOMIC DNA]</scope>
    <source>
        <strain evidence="1 2">BEG34</strain>
    </source>
</reference>
<accession>A0A8H3X5L8</accession>
<evidence type="ECO:0000313" key="2">
    <source>
        <dbReference type="Proteomes" id="UP000439903"/>
    </source>
</evidence>
<evidence type="ECO:0000313" key="1">
    <source>
        <dbReference type="EMBL" id="KAF0416193.1"/>
    </source>
</evidence>
<dbReference type="InterPro" id="IPR013761">
    <property type="entry name" value="SAM/pointed_sf"/>
</dbReference>
<organism evidence="1 2">
    <name type="scientific">Gigaspora margarita</name>
    <dbReference type="NCBI Taxonomy" id="4874"/>
    <lineage>
        <taxon>Eukaryota</taxon>
        <taxon>Fungi</taxon>
        <taxon>Fungi incertae sedis</taxon>
        <taxon>Mucoromycota</taxon>
        <taxon>Glomeromycotina</taxon>
        <taxon>Glomeromycetes</taxon>
        <taxon>Diversisporales</taxon>
        <taxon>Gigasporaceae</taxon>
        <taxon>Gigaspora</taxon>
    </lineage>
</organism>
<dbReference type="OrthoDB" id="2445685at2759"/>
<comment type="caution">
    <text evidence="1">The sequence shown here is derived from an EMBL/GenBank/DDBJ whole genome shotgun (WGS) entry which is preliminary data.</text>
</comment>
<name>A0A8H3X5L8_GIGMA</name>
<keyword evidence="2" id="KW-1185">Reference proteome</keyword>